<evidence type="ECO:0000256" key="6">
    <source>
        <dbReference type="SAM" id="SignalP"/>
    </source>
</evidence>
<feature type="signal peptide" evidence="6">
    <location>
        <begin position="1"/>
        <end position="19"/>
    </location>
</feature>
<evidence type="ECO:0000256" key="2">
    <source>
        <dbReference type="ARBA" id="ARBA00022729"/>
    </source>
</evidence>
<keyword evidence="3 5" id="KW-0378">Hydrolase</keyword>
<dbReference type="GO" id="GO:0004553">
    <property type="term" value="F:hydrolase activity, hydrolyzing O-glycosyl compounds"/>
    <property type="evidence" value="ECO:0007669"/>
    <property type="project" value="InterPro"/>
</dbReference>
<dbReference type="Proteomes" id="UP001175000">
    <property type="component" value="Unassembled WGS sequence"/>
</dbReference>
<feature type="chain" id="PRO_5041230491" evidence="6">
    <location>
        <begin position="20"/>
        <end position="325"/>
    </location>
</feature>
<dbReference type="PANTHER" id="PTHR43817">
    <property type="entry name" value="GLYCOSYL HYDROLASE"/>
    <property type="match status" value="1"/>
</dbReference>
<name>A0AA39THJ6_9PEZI</name>
<comment type="similarity">
    <text evidence="1 5">Belongs to the glycosyl hydrolase 43 family.</text>
</comment>
<sequence>MATKILTLLLGLVPSLASAAPFTNPLSPLIAKQPYVIYADGYWYYMYTSHWEIEIARAPTLDGLKGGGQRKTIFPKLGDDRNFYNPRLYKFDDVWWLYYRATPDTTIQRWGDKDFYVIKGGAKVTDTFSNPVKIANATTGQILQIHDQLYFLNDCGNDICIASVSSPTSIGTSSVLAVSDQKWEYVGGNGRSIGNPTPFYHNDKTFIAYELDFGAMFVEHPFGLLTYKGSGDPMLSSSWSKSGPFRNVAYRNGTSTCYSELGNFFVSPDGLELWTLYNTDNLSKGCASPQHTGAKRLDWNPDGSPNFSVPGVVEHAVDGPSGERT</sequence>
<dbReference type="Gene3D" id="2.115.10.20">
    <property type="entry name" value="Glycosyl hydrolase domain, family 43"/>
    <property type="match status" value="1"/>
</dbReference>
<dbReference type="GO" id="GO:0005975">
    <property type="term" value="P:carbohydrate metabolic process"/>
    <property type="evidence" value="ECO:0007669"/>
    <property type="project" value="InterPro"/>
</dbReference>
<dbReference type="EMBL" id="JAULSU010000007">
    <property type="protein sequence ID" value="KAK0611437.1"/>
    <property type="molecule type" value="Genomic_DNA"/>
</dbReference>
<evidence type="ECO:0000256" key="1">
    <source>
        <dbReference type="ARBA" id="ARBA00009865"/>
    </source>
</evidence>
<keyword evidence="4 5" id="KW-0326">Glycosidase</keyword>
<reference evidence="7" key="1">
    <citation type="submission" date="2023-06" db="EMBL/GenBank/DDBJ databases">
        <title>Genome-scale phylogeny and comparative genomics of the fungal order Sordariales.</title>
        <authorList>
            <consortium name="Lawrence Berkeley National Laboratory"/>
            <person name="Hensen N."/>
            <person name="Bonometti L."/>
            <person name="Westerberg I."/>
            <person name="Brannstrom I.O."/>
            <person name="Guillou S."/>
            <person name="Cros-Aarteil S."/>
            <person name="Calhoun S."/>
            <person name="Haridas S."/>
            <person name="Kuo A."/>
            <person name="Mondo S."/>
            <person name="Pangilinan J."/>
            <person name="Riley R."/>
            <person name="Labutti K."/>
            <person name="Andreopoulos B."/>
            <person name="Lipzen A."/>
            <person name="Chen C."/>
            <person name="Yanf M."/>
            <person name="Daum C."/>
            <person name="Ng V."/>
            <person name="Clum A."/>
            <person name="Steindorff A."/>
            <person name="Ohm R."/>
            <person name="Martin F."/>
            <person name="Silar P."/>
            <person name="Natvig D."/>
            <person name="Lalanne C."/>
            <person name="Gautier V."/>
            <person name="Ament-Velasquez S.L."/>
            <person name="Kruys A."/>
            <person name="Hutchinson M.I."/>
            <person name="Powell A.J."/>
            <person name="Barry K."/>
            <person name="Miller A.N."/>
            <person name="Grigoriev I.V."/>
            <person name="Debuchy R."/>
            <person name="Gladieux P."/>
            <person name="Thoren M.H."/>
            <person name="Johannesson H."/>
        </authorList>
    </citation>
    <scope>NUCLEOTIDE SEQUENCE</scope>
    <source>
        <strain evidence="7">CBS 606.72</strain>
    </source>
</reference>
<proteinExistence type="inferred from homology"/>
<dbReference type="Pfam" id="PF04616">
    <property type="entry name" value="Glyco_hydro_43"/>
    <property type="match status" value="1"/>
</dbReference>
<organism evidence="7 8">
    <name type="scientific">Immersiella caudata</name>
    <dbReference type="NCBI Taxonomy" id="314043"/>
    <lineage>
        <taxon>Eukaryota</taxon>
        <taxon>Fungi</taxon>
        <taxon>Dikarya</taxon>
        <taxon>Ascomycota</taxon>
        <taxon>Pezizomycotina</taxon>
        <taxon>Sordariomycetes</taxon>
        <taxon>Sordariomycetidae</taxon>
        <taxon>Sordariales</taxon>
        <taxon>Lasiosphaeriaceae</taxon>
        <taxon>Immersiella</taxon>
    </lineage>
</organism>
<dbReference type="InterPro" id="IPR006710">
    <property type="entry name" value="Glyco_hydro_43"/>
</dbReference>
<evidence type="ECO:0000256" key="3">
    <source>
        <dbReference type="ARBA" id="ARBA00022801"/>
    </source>
</evidence>
<evidence type="ECO:0000256" key="4">
    <source>
        <dbReference type="ARBA" id="ARBA00023295"/>
    </source>
</evidence>
<dbReference type="SUPFAM" id="SSF75005">
    <property type="entry name" value="Arabinanase/levansucrase/invertase"/>
    <property type="match status" value="1"/>
</dbReference>
<evidence type="ECO:0000313" key="8">
    <source>
        <dbReference type="Proteomes" id="UP001175000"/>
    </source>
</evidence>
<dbReference type="AlphaFoldDB" id="A0AA39THJ6"/>
<dbReference type="PANTHER" id="PTHR43817:SF1">
    <property type="entry name" value="HYDROLASE, FAMILY 43, PUTATIVE (AFU_ORTHOLOGUE AFUA_3G01660)-RELATED"/>
    <property type="match status" value="1"/>
</dbReference>
<comment type="caution">
    <text evidence="7">The sequence shown here is derived from an EMBL/GenBank/DDBJ whole genome shotgun (WGS) entry which is preliminary data.</text>
</comment>
<protein>
    <submittedName>
        <fullName evidence="7">Glycosyl hydrolase</fullName>
    </submittedName>
</protein>
<keyword evidence="2 6" id="KW-0732">Signal</keyword>
<dbReference type="InterPro" id="IPR023296">
    <property type="entry name" value="Glyco_hydro_beta-prop_sf"/>
</dbReference>
<accession>A0AA39THJ6</accession>
<evidence type="ECO:0000313" key="7">
    <source>
        <dbReference type="EMBL" id="KAK0611437.1"/>
    </source>
</evidence>
<keyword evidence="8" id="KW-1185">Reference proteome</keyword>
<gene>
    <name evidence="7" type="ORF">B0T14DRAFT_571323</name>
</gene>
<evidence type="ECO:0000256" key="5">
    <source>
        <dbReference type="RuleBase" id="RU361187"/>
    </source>
</evidence>